<evidence type="ECO:0000259" key="11">
    <source>
        <dbReference type="Pfam" id="PF17406"/>
    </source>
</evidence>
<dbReference type="Pfam" id="PF17404">
    <property type="entry name" value="Nrap_D3"/>
    <property type="match status" value="1"/>
</dbReference>
<dbReference type="Pfam" id="PF17406">
    <property type="entry name" value="Nrap_D5"/>
    <property type="match status" value="1"/>
</dbReference>
<evidence type="ECO:0000256" key="5">
    <source>
        <dbReference type="RuleBase" id="RU364032"/>
    </source>
</evidence>
<evidence type="ECO:0000313" key="14">
    <source>
        <dbReference type="Proteomes" id="UP001166286"/>
    </source>
</evidence>
<dbReference type="Pfam" id="PF03813">
    <property type="entry name" value="Nrap"/>
    <property type="match status" value="1"/>
</dbReference>
<keyword evidence="4 5" id="KW-0539">Nucleus</keyword>
<proteinExistence type="inferred from homology"/>
<dbReference type="PANTHER" id="PTHR17972:SF0">
    <property type="entry name" value="NUCLEOLAR PROTEIN 6"/>
    <property type="match status" value="1"/>
</dbReference>
<feature type="compositionally biased region" description="Basic residues" evidence="6">
    <location>
        <begin position="1"/>
        <end position="10"/>
    </location>
</feature>
<dbReference type="InterPro" id="IPR035368">
    <property type="entry name" value="Nrap_D3"/>
</dbReference>
<dbReference type="InterPro" id="IPR005554">
    <property type="entry name" value="NOL6/Upt22"/>
</dbReference>
<evidence type="ECO:0000256" key="4">
    <source>
        <dbReference type="ARBA" id="ARBA00023242"/>
    </source>
</evidence>
<feature type="domain" description="Nrap protein" evidence="10">
    <location>
        <begin position="632"/>
        <end position="831"/>
    </location>
</feature>
<evidence type="ECO:0000259" key="7">
    <source>
        <dbReference type="Pfam" id="PF03813"/>
    </source>
</evidence>
<feature type="domain" description="Nrap protein" evidence="8">
    <location>
        <begin position="321"/>
        <end position="461"/>
    </location>
</feature>
<dbReference type="GO" id="GO:0034456">
    <property type="term" value="C:UTP-C complex"/>
    <property type="evidence" value="ECO:0007669"/>
    <property type="project" value="TreeGrafter"/>
</dbReference>
<keyword evidence="5" id="KW-0690">Ribosome biogenesis</keyword>
<evidence type="ECO:0000256" key="3">
    <source>
        <dbReference type="ARBA" id="ARBA00022884"/>
    </source>
</evidence>
<evidence type="ECO:0000313" key="13">
    <source>
        <dbReference type="EMBL" id="KAK0516904.1"/>
    </source>
</evidence>
<dbReference type="Proteomes" id="UP001166286">
    <property type="component" value="Unassembled WGS sequence"/>
</dbReference>
<keyword evidence="5" id="KW-0698">rRNA processing</keyword>
<dbReference type="GO" id="GO:0006409">
    <property type="term" value="P:tRNA export from nucleus"/>
    <property type="evidence" value="ECO:0007669"/>
    <property type="project" value="TreeGrafter"/>
</dbReference>
<dbReference type="Pfam" id="PF17407">
    <property type="entry name" value="Nrap_D6"/>
    <property type="match status" value="1"/>
</dbReference>
<evidence type="ECO:0000259" key="12">
    <source>
        <dbReference type="Pfam" id="PF17407"/>
    </source>
</evidence>
<feature type="domain" description="Nrap protein" evidence="9">
    <location>
        <begin position="467"/>
        <end position="617"/>
    </location>
</feature>
<evidence type="ECO:0000259" key="10">
    <source>
        <dbReference type="Pfam" id="PF17405"/>
    </source>
</evidence>
<dbReference type="EMBL" id="JAFEKC020000001">
    <property type="protein sequence ID" value="KAK0516904.1"/>
    <property type="molecule type" value="Genomic_DNA"/>
</dbReference>
<dbReference type="Gene3D" id="3.30.70.3030">
    <property type="match status" value="1"/>
</dbReference>
<dbReference type="InterPro" id="IPR035370">
    <property type="entry name" value="Nrap_D5"/>
</dbReference>
<evidence type="ECO:0000259" key="9">
    <source>
        <dbReference type="Pfam" id="PF17404"/>
    </source>
</evidence>
<dbReference type="Pfam" id="PF17403">
    <property type="entry name" value="Nrap_D2"/>
    <property type="match status" value="1"/>
</dbReference>
<comment type="caution">
    <text evidence="13">The sequence shown here is derived from an EMBL/GenBank/DDBJ whole genome shotgun (WGS) entry which is preliminary data.</text>
</comment>
<dbReference type="GO" id="GO:0003723">
    <property type="term" value="F:RNA binding"/>
    <property type="evidence" value="ECO:0007669"/>
    <property type="project" value="UniProtKB-KW"/>
</dbReference>
<evidence type="ECO:0000256" key="1">
    <source>
        <dbReference type="ARBA" id="ARBA00004604"/>
    </source>
</evidence>
<organism evidence="13 14">
    <name type="scientific">Cladonia borealis</name>
    <dbReference type="NCBI Taxonomy" id="184061"/>
    <lineage>
        <taxon>Eukaryota</taxon>
        <taxon>Fungi</taxon>
        <taxon>Dikarya</taxon>
        <taxon>Ascomycota</taxon>
        <taxon>Pezizomycotina</taxon>
        <taxon>Lecanoromycetes</taxon>
        <taxon>OSLEUM clade</taxon>
        <taxon>Lecanoromycetidae</taxon>
        <taxon>Lecanorales</taxon>
        <taxon>Lecanorineae</taxon>
        <taxon>Cladoniaceae</taxon>
        <taxon>Cladonia</taxon>
    </lineage>
</organism>
<dbReference type="PANTHER" id="PTHR17972">
    <property type="entry name" value="NUCLEOLAR RNA-ASSOCIATED PROTEIN"/>
    <property type="match status" value="1"/>
</dbReference>
<keyword evidence="14" id="KW-1185">Reference proteome</keyword>
<sequence>MSPAQKKRKLSPPAAGDIHLGVPQSVPSGEFHEGEGDVADYSIKTRIRKPMRNDEEDRSRVLSAGAYSSNMFQLQVDELLVKVRPAKGRMVKAENALHKLKDIIEHIPNREPKPILQAEREQHNLHTIRIPFPHPRPAKEAKYTLAYSKPANINVVGSYARKTTIQIGDQLGIDLAVTMPSSIFQEKDYLNHRYFYKRAYYLACIATGIEEAEDCTFAVRFAYQNDNHLQPVIILDPGQGSDDFSKSGCQIRIILAADGAMFPLSKTLPHKNCVRVNLEESATAEKSTMPTPFYNASLRSECSSLAYLKYLHGASLQSEGFTDACVLGSVWLRQRGLRTGLAGGGFGSFEWACTMALLLHGGGPKGRPILSKAYNPHQLFKAMLQYLSMKDLVAGPVAISSDNMNIDGHGQPVLFDGARGLNVLFKMSPWSYAMLRHEATRTLKLLNDPLLDQFDASFITNVDNAPQRFDSVIDLPMSRPMELPPRTADAVDADMHFCGRAYQALKTGLGDRVLLIHLRPPGRTAWSSASPTHPSKVKPKIRVGLILDPGQINRSVDRGPSAEDKVAAAGFRQFWGEKAELRRFKDGSIQESLIWSATDARDSILKQIVTHVIRRHLGEEAANDLNLIGDSFNRLLDNNNSSNLIDPSILYQPVINAFEVLEKDIRQLQGLPLQIRQISAADSQLRYASANVPVVKPGQYQVEPANVYVQFEGSNRWPDDIAAVQRTKIAFLLKMGELLAEATTGLTTRLGLENNSQKLLNSAFLDVLYPEGAFFRLRIHHEREFNLLEKTLKEKSHTQTSREETAAALSAYKRNFIQASLHTQAIRTLSTRFPLLSPSIRLMKKWRDAHLLSHHITDGLIELLTVRVFVHPGPWSVPGSVMTGFLRTLKLISKWDWRSEPLIVDFNGEMGSKEIDGIHIRFEAWRKIDPAMNRVVMFAASNLDPDGITWTELGPSKVVAARFTSLAKAACEAIKEHGVGIEPEMLFTTSLFDYDFVVHLNTRFVGDNAGRQRKLKPVFKNFQVQAHEDKSLVGFNAVQSFVEELRMLYDSNVVFFYNEQGGSVVAGLWNPQTGLRPWKTNLQYSTVPVTAPDEENAQVTINKTAALHDIARLGGDMISRIEVKN</sequence>
<gene>
    <name evidence="13" type="ORF">JMJ35_000059</name>
</gene>
<name>A0AA39RAK0_9LECA</name>
<comment type="similarity">
    <text evidence="2 5">Belongs to the NRAP family.</text>
</comment>
<dbReference type="InterPro" id="IPR035369">
    <property type="entry name" value="Nrap_D4"/>
</dbReference>
<comment type="subcellular location">
    <subcellularLocation>
        <location evidence="1 5">Nucleus</location>
        <location evidence="1 5">Nucleolus</location>
    </subcellularLocation>
</comment>
<feature type="region of interest" description="Disordered" evidence="6">
    <location>
        <begin position="1"/>
        <end position="37"/>
    </location>
</feature>
<evidence type="ECO:0000256" key="2">
    <source>
        <dbReference type="ARBA" id="ARBA00006674"/>
    </source>
</evidence>
<reference evidence="13" key="1">
    <citation type="submission" date="2023-03" db="EMBL/GenBank/DDBJ databases">
        <title>Complete genome of Cladonia borealis.</title>
        <authorList>
            <person name="Park H."/>
        </authorList>
    </citation>
    <scope>NUCLEOTIDE SEQUENCE</scope>
    <source>
        <strain evidence="13">ANT050790</strain>
    </source>
</reference>
<dbReference type="GO" id="GO:0032545">
    <property type="term" value="C:CURI complex"/>
    <property type="evidence" value="ECO:0007669"/>
    <property type="project" value="TreeGrafter"/>
</dbReference>
<evidence type="ECO:0000259" key="8">
    <source>
        <dbReference type="Pfam" id="PF17403"/>
    </source>
</evidence>
<dbReference type="InterPro" id="IPR035082">
    <property type="entry name" value="Nrap_D1"/>
</dbReference>
<dbReference type="Gene3D" id="1.10.1410.10">
    <property type="match status" value="1"/>
</dbReference>
<feature type="domain" description="Nrap protein" evidence="12">
    <location>
        <begin position="992"/>
        <end position="1121"/>
    </location>
</feature>
<keyword evidence="5" id="KW-0687">Ribonucleoprotein</keyword>
<feature type="domain" description="Nrap protein" evidence="11">
    <location>
        <begin position="833"/>
        <end position="988"/>
    </location>
</feature>
<dbReference type="GO" id="GO:0032040">
    <property type="term" value="C:small-subunit processome"/>
    <property type="evidence" value="ECO:0007669"/>
    <property type="project" value="TreeGrafter"/>
</dbReference>
<dbReference type="InterPro" id="IPR035371">
    <property type="entry name" value="Nrap_D6"/>
</dbReference>
<protein>
    <recommendedName>
        <fullName evidence="5">U3 small nucleolar RNA-associated protein 22</fullName>
    </recommendedName>
</protein>
<accession>A0AA39RAK0</accession>
<dbReference type="InterPro" id="IPR035367">
    <property type="entry name" value="Nrap_D2"/>
</dbReference>
<dbReference type="AlphaFoldDB" id="A0AA39RAK0"/>
<evidence type="ECO:0000256" key="6">
    <source>
        <dbReference type="SAM" id="MobiDB-lite"/>
    </source>
</evidence>
<feature type="domain" description="Nrap protein" evidence="7">
    <location>
        <begin position="173"/>
        <end position="315"/>
    </location>
</feature>
<keyword evidence="3 5" id="KW-0694">RNA-binding</keyword>
<dbReference type="GO" id="GO:0006364">
    <property type="term" value="P:rRNA processing"/>
    <property type="evidence" value="ECO:0007669"/>
    <property type="project" value="UniProtKB-KW"/>
</dbReference>
<dbReference type="Pfam" id="PF17405">
    <property type="entry name" value="Nrap_D4"/>
    <property type="match status" value="1"/>
</dbReference>